<dbReference type="GO" id="GO:0006887">
    <property type="term" value="P:exocytosis"/>
    <property type="evidence" value="ECO:0007669"/>
    <property type="project" value="TreeGrafter"/>
</dbReference>
<evidence type="ECO:0000256" key="4">
    <source>
        <dbReference type="SAM" id="MobiDB-lite"/>
    </source>
</evidence>
<dbReference type="GO" id="GO:0006893">
    <property type="term" value="P:Golgi to plasma membrane transport"/>
    <property type="evidence" value="ECO:0007669"/>
    <property type="project" value="TreeGrafter"/>
</dbReference>
<evidence type="ECO:0000256" key="2">
    <source>
        <dbReference type="ARBA" id="ARBA00022490"/>
    </source>
</evidence>
<dbReference type="PANTHER" id="PTHR10241">
    <property type="entry name" value="LETHAL 2 GIANT LARVAE PROTEIN"/>
    <property type="match status" value="1"/>
</dbReference>
<evidence type="ECO:0000259" key="5">
    <source>
        <dbReference type="PROSITE" id="PS50892"/>
    </source>
</evidence>
<name>A0A067LJE6_JATCU</name>
<dbReference type="AlphaFoldDB" id="A0A067LJE6"/>
<evidence type="ECO:0000256" key="3">
    <source>
        <dbReference type="PROSITE-ProRule" id="PRU00290"/>
    </source>
</evidence>
<accession>A0A067LJE6</accession>
<dbReference type="GO" id="GO:0019905">
    <property type="term" value="F:syntaxin binding"/>
    <property type="evidence" value="ECO:0007669"/>
    <property type="project" value="TreeGrafter"/>
</dbReference>
<dbReference type="PANTHER" id="PTHR10241:SF38">
    <property type="entry name" value="TRANSDUCIN FAMILY PROTEIN _ WD-40 REPEAT FAMILY PROTEIN"/>
    <property type="match status" value="1"/>
</dbReference>
<evidence type="ECO:0000256" key="1">
    <source>
        <dbReference type="ARBA" id="ARBA00004496"/>
    </source>
</evidence>
<dbReference type="Gene3D" id="1.20.5.110">
    <property type="match status" value="1"/>
</dbReference>
<dbReference type="Pfam" id="PF00957">
    <property type="entry name" value="Synaptobrevin"/>
    <property type="match status" value="1"/>
</dbReference>
<dbReference type="OrthoDB" id="190375at2759"/>
<dbReference type="Proteomes" id="UP000027138">
    <property type="component" value="Unassembled WGS sequence"/>
</dbReference>
<protein>
    <recommendedName>
        <fullName evidence="5">V-SNARE coiled-coil homology domain-containing protein</fullName>
    </recommendedName>
</protein>
<dbReference type="CDD" id="cd15873">
    <property type="entry name" value="R-SNARE_STXBP5_6"/>
    <property type="match status" value="1"/>
</dbReference>
<proteinExistence type="predicted"/>
<dbReference type="GO" id="GO:0005886">
    <property type="term" value="C:plasma membrane"/>
    <property type="evidence" value="ECO:0007669"/>
    <property type="project" value="TreeGrafter"/>
</dbReference>
<feature type="compositionally biased region" description="Basic and acidic residues" evidence="4">
    <location>
        <begin position="145"/>
        <end position="161"/>
    </location>
</feature>
<organism evidence="6 7">
    <name type="scientific">Jatropha curcas</name>
    <name type="common">Barbados nut</name>
    <dbReference type="NCBI Taxonomy" id="180498"/>
    <lineage>
        <taxon>Eukaryota</taxon>
        <taxon>Viridiplantae</taxon>
        <taxon>Streptophyta</taxon>
        <taxon>Embryophyta</taxon>
        <taxon>Tracheophyta</taxon>
        <taxon>Spermatophyta</taxon>
        <taxon>Magnoliopsida</taxon>
        <taxon>eudicotyledons</taxon>
        <taxon>Gunneridae</taxon>
        <taxon>Pentapetalae</taxon>
        <taxon>rosids</taxon>
        <taxon>fabids</taxon>
        <taxon>Malpighiales</taxon>
        <taxon>Euphorbiaceae</taxon>
        <taxon>Crotonoideae</taxon>
        <taxon>Jatropheae</taxon>
        <taxon>Jatropha</taxon>
    </lineage>
</organism>
<comment type="subcellular location">
    <subcellularLocation>
        <location evidence="1">Cytoplasm</location>
    </subcellularLocation>
</comment>
<dbReference type="EMBL" id="KK914240">
    <property type="protein sequence ID" value="KDP44750.1"/>
    <property type="molecule type" value="Genomic_DNA"/>
</dbReference>
<dbReference type="InterPro" id="IPR042855">
    <property type="entry name" value="V_SNARE_CC"/>
</dbReference>
<evidence type="ECO:0000313" key="7">
    <source>
        <dbReference type="Proteomes" id="UP000027138"/>
    </source>
</evidence>
<dbReference type="PROSITE" id="PS50892">
    <property type="entry name" value="V_SNARE"/>
    <property type="match status" value="1"/>
</dbReference>
<feature type="domain" description="V-SNARE coiled-coil homology" evidence="5">
    <location>
        <begin position="176"/>
        <end position="240"/>
    </location>
</feature>
<feature type="region of interest" description="Disordered" evidence="4">
    <location>
        <begin position="142"/>
        <end position="171"/>
    </location>
</feature>
<dbReference type="STRING" id="180498.A0A067LJE6"/>
<dbReference type="GO" id="GO:0005737">
    <property type="term" value="C:cytoplasm"/>
    <property type="evidence" value="ECO:0007669"/>
    <property type="project" value="UniProtKB-SubCell"/>
</dbReference>
<reference evidence="6 7" key="1">
    <citation type="journal article" date="2014" name="PLoS ONE">
        <title>Global Analysis of Gene Expression Profiles in Physic Nut (Jatropha curcas L.) Seedlings Exposed to Salt Stress.</title>
        <authorList>
            <person name="Zhang L."/>
            <person name="Zhang C."/>
            <person name="Wu P."/>
            <person name="Chen Y."/>
            <person name="Li M."/>
            <person name="Jiang H."/>
            <person name="Wu G."/>
        </authorList>
    </citation>
    <scope>NUCLEOTIDE SEQUENCE [LARGE SCALE GENOMIC DNA]</scope>
    <source>
        <strain evidence="7">cv. GZQX0401</strain>
        <tissue evidence="6">Young leaves</tissue>
    </source>
</reference>
<dbReference type="SUPFAM" id="SSF58038">
    <property type="entry name" value="SNARE fusion complex"/>
    <property type="match status" value="1"/>
</dbReference>
<dbReference type="GO" id="GO:0045159">
    <property type="term" value="F:myosin II binding"/>
    <property type="evidence" value="ECO:0007669"/>
    <property type="project" value="TreeGrafter"/>
</dbReference>
<evidence type="ECO:0000313" key="6">
    <source>
        <dbReference type="EMBL" id="KDP44750.1"/>
    </source>
</evidence>
<keyword evidence="2" id="KW-0963">Cytoplasm</keyword>
<keyword evidence="3" id="KW-0175">Coiled coil</keyword>
<keyword evidence="7" id="KW-1185">Reference proteome</keyword>
<dbReference type="GO" id="GO:0005096">
    <property type="term" value="F:GTPase activator activity"/>
    <property type="evidence" value="ECO:0007669"/>
    <property type="project" value="TreeGrafter"/>
</dbReference>
<sequence>MDKTICSSDTAQIMLVNACEFASVSLLGTENSFRIPESLPCLHDKVLAAAVDATVSLCPTHKKTEGVSSGILGGFIKGLQMGKVQHSADPPEVCKDTFAHLESIFSYPPFLKPSMDFSDDQKVSDLSIDDIDFDEPLVVLPSSEANKKDTKSKGTEKERLFEGASSDSEPRLRTAEEIKAKYRKEDTTAAAAQAKDKLVERQEKLQRLSQRTEELQSGAENFASMAQELAKQMEKRKWWNI</sequence>
<gene>
    <name evidence="6" type="ORF">JCGZ_01250</name>
</gene>